<keyword evidence="4" id="KW-0408">Iron</keyword>
<evidence type="ECO:0000256" key="5">
    <source>
        <dbReference type="ARBA" id="ARBA00023014"/>
    </source>
</evidence>
<dbReference type="CDD" id="cd02068">
    <property type="entry name" value="radical_SAM_B12_BD"/>
    <property type="match status" value="1"/>
</dbReference>
<keyword evidence="3" id="KW-0479">Metal-binding</keyword>
<evidence type="ECO:0000256" key="1">
    <source>
        <dbReference type="ARBA" id="ARBA00001966"/>
    </source>
</evidence>
<evidence type="ECO:0000259" key="6">
    <source>
        <dbReference type="PROSITE" id="PS51332"/>
    </source>
</evidence>
<protein>
    <recommendedName>
        <fullName evidence="6">B12-binding domain-containing protein</fullName>
    </recommendedName>
</protein>
<dbReference type="Gene3D" id="3.40.50.280">
    <property type="entry name" value="Cobalamin-binding domain"/>
    <property type="match status" value="1"/>
</dbReference>
<dbReference type="SUPFAM" id="SSF52242">
    <property type="entry name" value="Cobalamin (vitamin B12)-binding domain"/>
    <property type="match status" value="1"/>
</dbReference>
<dbReference type="Pfam" id="PF02310">
    <property type="entry name" value="B12-binding"/>
    <property type="match status" value="1"/>
</dbReference>
<organism evidence="7">
    <name type="scientific">marine sediment metagenome</name>
    <dbReference type="NCBI Taxonomy" id="412755"/>
    <lineage>
        <taxon>unclassified sequences</taxon>
        <taxon>metagenomes</taxon>
        <taxon>ecological metagenomes</taxon>
    </lineage>
</organism>
<evidence type="ECO:0000256" key="2">
    <source>
        <dbReference type="ARBA" id="ARBA00022691"/>
    </source>
</evidence>
<accession>X0UHE0</accession>
<gene>
    <name evidence="7" type="ORF">S01H1_23594</name>
</gene>
<proteinExistence type="predicted"/>
<dbReference type="EMBL" id="BARS01013679">
    <property type="protein sequence ID" value="GAF98726.1"/>
    <property type="molecule type" value="Genomic_DNA"/>
</dbReference>
<evidence type="ECO:0000313" key="7">
    <source>
        <dbReference type="EMBL" id="GAF98726.1"/>
    </source>
</evidence>
<feature type="non-terminal residue" evidence="7">
    <location>
        <position position="128"/>
    </location>
</feature>
<dbReference type="InterPro" id="IPR051198">
    <property type="entry name" value="BchE-like"/>
</dbReference>
<dbReference type="GO" id="GO:0051536">
    <property type="term" value="F:iron-sulfur cluster binding"/>
    <property type="evidence" value="ECO:0007669"/>
    <property type="project" value="UniProtKB-KW"/>
</dbReference>
<dbReference type="AlphaFoldDB" id="X0UHE0"/>
<evidence type="ECO:0000256" key="3">
    <source>
        <dbReference type="ARBA" id="ARBA00022723"/>
    </source>
</evidence>
<dbReference type="InterPro" id="IPR006158">
    <property type="entry name" value="Cobalamin-bd"/>
</dbReference>
<sequence length="128" mass="13922">MTRILLINPSVKGSMYKTPCLGMGYVGASLKKAGHEVTLRDGSLSEIDREETTRLVTELSPDYLGVTGFTLQYPAAKEIFRAAKQINPSIVTVFGGQHASALPEYVMKETPEIDFTIKGEGEIAFPAL</sequence>
<dbReference type="GO" id="GO:0031419">
    <property type="term" value="F:cobalamin binding"/>
    <property type="evidence" value="ECO:0007669"/>
    <property type="project" value="InterPro"/>
</dbReference>
<keyword evidence="5" id="KW-0411">Iron-sulfur</keyword>
<reference evidence="7" key="1">
    <citation type="journal article" date="2014" name="Front. Microbiol.">
        <title>High frequency of phylogenetically diverse reductive dehalogenase-homologous genes in deep subseafloor sedimentary metagenomes.</title>
        <authorList>
            <person name="Kawai M."/>
            <person name="Futagami T."/>
            <person name="Toyoda A."/>
            <person name="Takaki Y."/>
            <person name="Nishi S."/>
            <person name="Hori S."/>
            <person name="Arai W."/>
            <person name="Tsubouchi T."/>
            <person name="Morono Y."/>
            <person name="Uchiyama I."/>
            <person name="Ito T."/>
            <person name="Fujiyama A."/>
            <person name="Inagaki F."/>
            <person name="Takami H."/>
        </authorList>
    </citation>
    <scope>NUCLEOTIDE SEQUENCE</scope>
    <source>
        <strain evidence="7">Expedition CK06-06</strain>
    </source>
</reference>
<dbReference type="PROSITE" id="PS51332">
    <property type="entry name" value="B12_BINDING"/>
    <property type="match status" value="1"/>
</dbReference>
<name>X0UHE0_9ZZZZ</name>
<comment type="caution">
    <text evidence="7">The sequence shown here is derived from an EMBL/GenBank/DDBJ whole genome shotgun (WGS) entry which is preliminary data.</text>
</comment>
<feature type="domain" description="B12-binding" evidence="6">
    <location>
        <begin position="3"/>
        <end position="128"/>
    </location>
</feature>
<dbReference type="InterPro" id="IPR036724">
    <property type="entry name" value="Cobalamin-bd_sf"/>
</dbReference>
<evidence type="ECO:0000256" key="4">
    <source>
        <dbReference type="ARBA" id="ARBA00023004"/>
    </source>
</evidence>
<dbReference type="GO" id="GO:0046872">
    <property type="term" value="F:metal ion binding"/>
    <property type="evidence" value="ECO:0007669"/>
    <property type="project" value="UniProtKB-KW"/>
</dbReference>
<keyword evidence="2" id="KW-0949">S-adenosyl-L-methionine</keyword>
<dbReference type="PANTHER" id="PTHR43409">
    <property type="entry name" value="ANAEROBIC MAGNESIUM-PROTOPORPHYRIN IX MONOMETHYL ESTER CYCLASE-RELATED"/>
    <property type="match status" value="1"/>
</dbReference>
<comment type="cofactor">
    <cofactor evidence="1">
        <name>[4Fe-4S] cluster</name>
        <dbReference type="ChEBI" id="CHEBI:49883"/>
    </cofactor>
</comment>